<dbReference type="OrthoDB" id="409543at2759"/>
<keyword evidence="2" id="KW-1185">Reference proteome</keyword>
<proteinExistence type="predicted"/>
<protein>
    <recommendedName>
        <fullName evidence="3">Alpha 1,4-glycosyltransferase domain-containing protein</fullName>
    </recommendedName>
</protein>
<gene>
    <name evidence="1" type="ORF">SPIL2461_LOCUS5150</name>
</gene>
<dbReference type="Gene3D" id="3.90.550.20">
    <property type="match status" value="1"/>
</dbReference>
<reference evidence="1" key="1">
    <citation type="submission" date="2021-02" db="EMBL/GenBank/DDBJ databases">
        <authorList>
            <person name="Dougan E. K."/>
            <person name="Rhodes N."/>
            <person name="Thang M."/>
            <person name="Chan C."/>
        </authorList>
    </citation>
    <scope>NUCLEOTIDE SEQUENCE</scope>
</reference>
<dbReference type="Proteomes" id="UP000649617">
    <property type="component" value="Unassembled WGS sequence"/>
</dbReference>
<dbReference type="InterPro" id="IPR008441">
    <property type="entry name" value="AfumC-like_glycosyl_Trfase"/>
</dbReference>
<feature type="non-terminal residue" evidence="1">
    <location>
        <position position="1"/>
    </location>
</feature>
<name>A0A812MC71_SYMPI</name>
<evidence type="ECO:0000313" key="1">
    <source>
        <dbReference type="EMBL" id="CAE7255732.1"/>
    </source>
</evidence>
<dbReference type="SUPFAM" id="SSF53448">
    <property type="entry name" value="Nucleotide-diphospho-sugar transferases"/>
    <property type="match status" value="1"/>
</dbReference>
<dbReference type="GO" id="GO:0016757">
    <property type="term" value="F:glycosyltransferase activity"/>
    <property type="evidence" value="ECO:0007669"/>
    <property type="project" value="InterPro"/>
</dbReference>
<organism evidence="1 2">
    <name type="scientific">Symbiodinium pilosum</name>
    <name type="common">Dinoflagellate</name>
    <dbReference type="NCBI Taxonomy" id="2952"/>
    <lineage>
        <taxon>Eukaryota</taxon>
        <taxon>Sar</taxon>
        <taxon>Alveolata</taxon>
        <taxon>Dinophyceae</taxon>
        <taxon>Suessiales</taxon>
        <taxon>Symbiodiniaceae</taxon>
        <taxon>Symbiodinium</taxon>
    </lineage>
</organism>
<dbReference type="Pfam" id="PF05704">
    <property type="entry name" value="Caps_synth"/>
    <property type="match status" value="1"/>
</dbReference>
<evidence type="ECO:0000313" key="2">
    <source>
        <dbReference type="Proteomes" id="UP000649617"/>
    </source>
</evidence>
<dbReference type="EMBL" id="CAJNIZ010007168">
    <property type="protein sequence ID" value="CAE7255732.1"/>
    <property type="molecule type" value="Genomic_DNA"/>
</dbReference>
<dbReference type="AlphaFoldDB" id="A0A812MC71"/>
<feature type="non-terminal residue" evidence="1">
    <location>
        <position position="202"/>
    </location>
</feature>
<dbReference type="InterPro" id="IPR029044">
    <property type="entry name" value="Nucleotide-diphossugar_trans"/>
</dbReference>
<sequence>VGTPCVRGLDSTSPEFLAFMKEVDTKMVPIKKPYFPNQRCLDMMRQLAATQGILKGRIDIHTGAFFQKGGFDKSSSSDLIRKLRLAPMSFLATQDLKKVKLHFWSNLSPDSSEVQEIFGPLLQNPAYASSIELSQFIPDQECSRVLPSSPGVGSTLCKIYKAQTDPTSTSDLMRVTVLHNYGGAWIDSDVLLIQDMAPILEE</sequence>
<evidence type="ECO:0008006" key="3">
    <source>
        <dbReference type="Google" id="ProtNLM"/>
    </source>
</evidence>
<comment type="caution">
    <text evidence="1">The sequence shown here is derived from an EMBL/GenBank/DDBJ whole genome shotgun (WGS) entry which is preliminary data.</text>
</comment>
<accession>A0A812MC71</accession>